<dbReference type="Gene3D" id="3.50.50.60">
    <property type="entry name" value="FAD/NAD(P)-binding domain"/>
    <property type="match status" value="2"/>
</dbReference>
<dbReference type="SUPFAM" id="SSF51905">
    <property type="entry name" value="FAD/NAD(P)-binding domain"/>
    <property type="match status" value="1"/>
</dbReference>
<dbReference type="EC" id="1.-.-.-" evidence="3"/>
<evidence type="ECO:0000256" key="1">
    <source>
        <dbReference type="SAM" id="MobiDB-lite"/>
    </source>
</evidence>
<evidence type="ECO:0000313" key="4">
    <source>
        <dbReference type="Proteomes" id="UP001250858"/>
    </source>
</evidence>
<gene>
    <name evidence="3" type="ORF">RGF97_25005</name>
</gene>
<dbReference type="PANTHER" id="PTHR42841">
    <property type="entry name" value="AMINE OXIDASE"/>
    <property type="match status" value="1"/>
</dbReference>
<evidence type="ECO:0000259" key="2">
    <source>
        <dbReference type="Pfam" id="PF01593"/>
    </source>
</evidence>
<evidence type="ECO:0000313" key="3">
    <source>
        <dbReference type="EMBL" id="WMX49021.1"/>
    </source>
</evidence>
<reference evidence="3 4" key="1">
    <citation type="submission" date="2023-09" db="EMBL/GenBank/DDBJ databases">
        <title>Complete genome of Streptomyces roseicoloratus T14.</title>
        <authorList>
            <person name="Bashizi T."/>
            <person name="Kim M.-J."/>
            <person name="Lee G."/>
            <person name="Tagele S.B."/>
            <person name="Shin J.-H."/>
        </authorList>
    </citation>
    <scope>NUCLEOTIDE SEQUENCE [LARGE SCALE GENOMIC DNA]</scope>
    <source>
        <strain evidence="3 4">T14</strain>
    </source>
</reference>
<feature type="region of interest" description="Disordered" evidence="1">
    <location>
        <begin position="95"/>
        <end position="116"/>
    </location>
</feature>
<keyword evidence="3" id="KW-0560">Oxidoreductase</keyword>
<protein>
    <submittedName>
        <fullName evidence="3">NAD(P)/FAD-dependent oxidoreductase</fullName>
        <ecNumber evidence="3">1.-.-.-</ecNumber>
    </submittedName>
</protein>
<accession>A0ABY9S516</accession>
<organism evidence="3 4">
    <name type="scientific">Streptomyces roseicoloratus</name>
    <dbReference type="NCBI Taxonomy" id="2508722"/>
    <lineage>
        <taxon>Bacteria</taxon>
        <taxon>Bacillati</taxon>
        <taxon>Actinomycetota</taxon>
        <taxon>Actinomycetes</taxon>
        <taxon>Kitasatosporales</taxon>
        <taxon>Streptomycetaceae</taxon>
        <taxon>Streptomyces</taxon>
    </lineage>
</organism>
<dbReference type="EMBL" id="CP133762">
    <property type="protein sequence ID" value="WMX49021.1"/>
    <property type="molecule type" value="Genomic_DNA"/>
</dbReference>
<dbReference type="GO" id="GO:0016491">
    <property type="term" value="F:oxidoreductase activity"/>
    <property type="evidence" value="ECO:0007669"/>
    <property type="project" value="UniProtKB-KW"/>
</dbReference>
<feature type="domain" description="Amine oxidase" evidence="2">
    <location>
        <begin position="19"/>
        <end position="451"/>
    </location>
</feature>
<sequence length="471" mass="48422">MGRGTCSTTRTSSSSGAGIAGLTTAHQLTEAGLSVTVLEAEQQVGGRMATDSVDGFRLDRVGPLFTVPEVAGVRLRPLAPGVLVHSDGRYARWGAPHTPWSPTRRPSPHASWGTAGVGGVGGAGGVRGAGGAWGAVPAARSVEAARGMARALAGAQRNPAVSLDQARLGASLVRLATTPTSRLLTRTERTAREALLARLPARTVQGVLRPLLAALLGDPGLTTSSRRADLALRSFARGRLGVPEGGSGTLVQRLAAALPPGSVRTGVRVTEASISRVTTAEHGVFGCRAVVVATGGRTAAELLPGLRVPEYVGATVLHHTAPAAPAADPVLYLESDQGGPVAHTAVMSAVDPTRAPDGRVLITSTVLGPPPDDTERRVRKHLATLYGASTDDWELLGLSHTPCAFPVMRPPFDPERPVRVLSGLYVCGDHRATGTPVGALSSAHRTATALLTDLGVRPPARPAAPGERRAA</sequence>
<keyword evidence="4" id="KW-1185">Reference proteome</keyword>
<dbReference type="Pfam" id="PF01593">
    <property type="entry name" value="Amino_oxidase"/>
    <property type="match status" value="1"/>
</dbReference>
<proteinExistence type="predicted"/>
<dbReference type="InterPro" id="IPR036188">
    <property type="entry name" value="FAD/NAD-bd_sf"/>
</dbReference>
<dbReference type="Proteomes" id="UP001250858">
    <property type="component" value="Chromosome"/>
</dbReference>
<dbReference type="InterPro" id="IPR002937">
    <property type="entry name" value="Amino_oxidase"/>
</dbReference>
<dbReference type="Gene3D" id="3.90.660.20">
    <property type="entry name" value="Protoporphyrinogen oxidase, mitochondrial, domain 2"/>
    <property type="match status" value="1"/>
</dbReference>
<name>A0ABY9S516_9ACTN</name>